<gene>
    <name evidence="2" type="ORF">S12H4_27335</name>
</gene>
<proteinExistence type="predicted"/>
<feature type="non-terminal residue" evidence="2">
    <location>
        <position position="1"/>
    </location>
</feature>
<dbReference type="EMBL" id="BARW01015599">
    <property type="protein sequence ID" value="GAI96639.1"/>
    <property type="molecule type" value="Genomic_DNA"/>
</dbReference>
<feature type="region of interest" description="Disordered" evidence="1">
    <location>
        <begin position="75"/>
        <end position="96"/>
    </location>
</feature>
<accession>X1UWA6</accession>
<evidence type="ECO:0000256" key="1">
    <source>
        <dbReference type="SAM" id="MobiDB-lite"/>
    </source>
</evidence>
<comment type="caution">
    <text evidence="2">The sequence shown here is derived from an EMBL/GenBank/DDBJ whole genome shotgun (WGS) entry which is preliminary data.</text>
</comment>
<name>X1UWA6_9ZZZZ</name>
<sequence>AWFSVWLKLSQLGDTIVELSAEIVETELEIPGIEDIKEDILGTIQEMRPPNFLDHVGGAISNMLMFKMQKEAAGMGMLGNDNNPPSHAQEAWQGAE</sequence>
<protein>
    <submittedName>
        <fullName evidence="2">Uncharacterized protein</fullName>
    </submittedName>
</protein>
<organism evidence="2">
    <name type="scientific">marine sediment metagenome</name>
    <dbReference type="NCBI Taxonomy" id="412755"/>
    <lineage>
        <taxon>unclassified sequences</taxon>
        <taxon>metagenomes</taxon>
        <taxon>ecological metagenomes</taxon>
    </lineage>
</organism>
<dbReference type="AlphaFoldDB" id="X1UWA6"/>
<evidence type="ECO:0000313" key="2">
    <source>
        <dbReference type="EMBL" id="GAI96639.1"/>
    </source>
</evidence>
<reference evidence="2" key="1">
    <citation type="journal article" date="2014" name="Front. Microbiol.">
        <title>High frequency of phylogenetically diverse reductive dehalogenase-homologous genes in deep subseafloor sedimentary metagenomes.</title>
        <authorList>
            <person name="Kawai M."/>
            <person name="Futagami T."/>
            <person name="Toyoda A."/>
            <person name="Takaki Y."/>
            <person name="Nishi S."/>
            <person name="Hori S."/>
            <person name="Arai W."/>
            <person name="Tsubouchi T."/>
            <person name="Morono Y."/>
            <person name="Uchiyama I."/>
            <person name="Ito T."/>
            <person name="Fujiyama A."/>
            <person name="Inagaki F."/>
            <person name="Takami H."/>
        </authorList>
    </citation>
    <scope>NUCLEOTIDE SEQUENCE</scope>
    <source>
        <strain evidence="2">Expedition CK06-06</strain>
    </source>
</reference>